<accession>A0A084JIM1</accession>
<dbReference type="eggNOG" id="COG4122">
    <property type="taxonomic scope" value="Bacteria"/>
</dbReference>
<sequence length="233" mass="27941">MKIGIMQPYFFPYIGYWQLINTVDKFIIYDNIEFTKKSWIRRNRILLGNTDRMITLPIKKDSDYLNINERMISQNFKMERIKLLNQIKVAYKKSPQFDIIFPLVEDCIMKENRNLFDFIYYSVKKIIDFLNIDTELIISSKINMDHSLKGKERVIEICHQLGAKEYVNPIGGIEIYDKKEFEENGIELFFLKTNAIEYHQFNNNFVPNLSIIDMLMFNDKNRVKDMLLEFKLI</sequence>
<dbReference type="RefSeq" id="WP_035129219.1">
    <property type="nucleotide sequence ID" value="NZ_JPMD01000001.1"/>
</dbReference>
<keyword evidence="2" id="KW-1185">Reference proteome</keyword>
<name>A0A084JIM1_9CLOT</name>
<proteinExistence type="predicted"/>
<dbReference type="InterPro" id="IPR014985">
    <property type="entry name" value="WbqC"/>
</dbReference>
<dbReference type="Proteomes" id="UP000028542">
    <property type="component" value="Unassembled WGS sequence"/>
</dbReference>
<evidence type="ECO:0000313" key="1">
    <source>
        <dbReference type="EMBL" id="KEZ88805.1"/>
    </source>
</evidence>
<protein>
    <recommendedName>
        <fullName evidence="3">WbqC-like protein</fullName>
    </recommendedName>
</protein>
<comment type="caution">
    <text evidence="1">The sequence shown here is derived from an EMBL/GenBank/DDBJ whole genome shotgun (WGS) entry which is preliminary data.</text>
</comment>
<dbReference type="EMBL" id="JPMD01000001">
    <property type="protein sequence ID" value="KEZ88805.1"/>
    <property type="molecule type" value="Genomic_DNA"/>
</dbReference>
<reference evidence="1 2" key="1">
    <citation type="submission" date="2014-07" db="EMBL/GenBank/DDBJ databases">
        <title>Draft genome of Clostridium sulfidigenes 113A isolated from sediments associated with methane hydrate from Krishna Godavari basin.</title>
        <authorList>
            <person name="Honkalas V.S."/>
            <person name="Dabir A.P."/>
            <person name="Arora P."/>
            <person name="Dhakephalkar P.K."/>
        </authorList>
    </citation>
    <scope>NUCLEOTIDE SEQUENCE [LARGE SCALE GENOMIC DNA]</scope>
    <source>
        <strain evidence="1 2">113A</strain>
    </source>
</reference>
<organism evidence="1 2">
    <name type="scientific">Clostridium sulfidigenes</name>
    <dbReference type="NCBI Taxonomy" id="318464"/>
    <lineage>
        <taxon>Bacteria</taxon>
        <taxon>Bacillati</taxon>
        <taxon>Bacillota</taxon>
        <taxon>Clostridia</taxon>
        <taxon>Eubacteriales</taxon>
        <taxon>Clostridiaceae</taxon>
        <taxon>Clostridium</taxon>
    </lineage>
</organism>
<evidence type="ECO:0000313" key="2">
    <source>
        <dbReference type="Proteomes" id="UP000028542"/>
    </source>
</evidence>
<gene>
    <name evidence="1" type="ORF">IO99_01180</name>
</gene>
<dbReference type="AlphaFoldDB" id="A0A084JIM1"/>
<dbReference type="Pfam" id="PF08889">
    <property type="entry name" value="WbqC"/>
    <property type="match status" value="1"/>
</dbReference>
<evidence type="ECO:0008006" key="3">
    <source>
        <dbReference type="Google" id="ProtNLM"/>
    </source>
</evidence>
<dbReference type="STRING" id="318464.IO99_01180"/>